<evidence type="ECO:0000313" key="4">
    <source>
        <dbReference type="EMBL" id="CAE0106676.1"/>
    </source>
</evidence>
<dbReference type="EMBL" id="HBHX01013158">
    <property type="protein sequence ID" value="CAE0106676.1"/>
    <property type="molecule type" value="Transcribed_RNA"/>
</dbReference>
<evidence type="ECO:0000256" key="1">
    <source>
        <dbReference type="SAM" id="MobiDB-lite"/>
    </source>
</evidence>
<name>A0A7S3ETH5_9EUKA</name>
<feature type="domain" description="Fibronectin type-III" evidence="3">
    <location>
        <begin position="109"/>
        <end position="221"/>
    </location>
</feature>
<feature type="region of interest" description="Disordered" evidence="1">
    <location>
        <begin position="422"/>
        <end position="442"/>
    </location>
</feature>
<dbReference type="Gene3D" id="2.60.40.10">
    <property type="entry name" value="Immunoglobulins"/>
    <property type="match status" value="2"/>
</dbReference>
<evidence type="ECO:0000259" key="3">
    <source>
        <dbReference type="PROSITE" id="PS50853"/>
    </source>
</evidence>
<sequence>MSATSANCNDYPPASASSSPAEGALLVHTVGGLLPSTDFRVTFKACNSLSLSLDTDPNEACVCLKNPDGTELTNGATCTAVPGCQACTTGGSCEPAGAKPPHTTGTPDRPSEPEAVTSLSLQEQQKTAVFLRWTFPYDNEVAISKSEIIFGGDDTAGINGNTLTCYSPFGSSPSSPQCASATEANITGLRPATQYRALLRVQNTLGFSEYSPVKWFSTLPDVPDPPSITCGDLTTDLELFFNIIPPLADNGQDITEYHYQVMSSSSGNFSKTIPPASLNEIDASSSVGVNEGGAPAQPAPRFGDVVSPSTAYTVRAYASNSLGSGPWSTNVKCSTKATPKKGPPFIIIIIVIVVILFCIIFCFVAYYNSNKLKVFAPKLRKKRVNEEPLAQFVCNDQMPMEEHDPELVMNPVLLARMQLERDNERKRKGGKAGGGTGRSGGLARLGITIKHENAEEKDPKKAQMTQVDTFLEAKLGVEKNEGGGATAEQRMEAEQKRKAMQKKLTTDIMTKSKGGALNTGTDAVQGGRHAAAGAGAGKSAKSVTMLADTQGSTKFDSKSSKSVRGQNSSYSEAL</sequence>
<dbReference type="SUPFAM" id="SSF49265">
    <property type="entry name" value="Fibronectin type III"/>
    <property type="match status" value="1"/>
</dbReference>
<dbReference type="InterPro" id="IPR036116">
    <property type="entry name" value="FN3_sf"/>
</dbReference>
<feature type="compositionally biased region" description="Gly residues" evidence="1">
    <location>
        <begin position="431"/>
        <end position="440"/>
    </location>
</feature>
<keyword evidence="2" id="KW-0472">Membrane</keyword>
<feature type="compositionally biased region" description="Polar residues" evidence="1">
    <location>
        <begin position="547"/>
        <end position="574"/>
    </location>
</feature>
<dbReference type="InterPro" id="IPR003961">
    <property type="entry name" value="FN3_dom"/>
</dbReference>
<dbReference type="AlphaFoldDB" id="A0A7S3ETH5"/>
<accession>A0A7S3ETH5</accession>
<organism evidence="4">
    <name type="scientific">Haptolina ericina</name>
    <dbReference type="NCBI Taxonomy" id="156174"/>
    <lineage>
        <taxon>Eukaryota</taxon>
        <taxon>Haptista</taxon>
        <taxon>Haptophyta</taxon>
        <taxon>Prymnesiophyceae</taxon>
        <taxon>Prymnesiales</taxon>
        <taxon>Prymnesiaceae</taxon>
        <taxon>Haptolina</taxon>
    </lineage>
</organism>
<reference evidence="4" key="1">
    <citation type="submission" date="2021-01" db="EMBL/GenBank/DDBJ databases">
        <authorList>
            <person name="Corre E."/>
            <person name="Pelletier E."/>
            <person name="Niang G."/>
            <person name="Scheremetjew M."/>
            <person name="Finn R."/>
            <person name="Kale V."/>
            <person name="Holt S."/>
            <person name="Cochrane G."/>
            <person name="Meng A."/>
            <person name="Brown T."/>
            <person name="Cohen L."/>
        </authorList>
    </citation>
    <scope>NUCLEOTIDE SEQUENCE</scope>
    <source>
        <strain evidence="4">CCMP281</strain>
    </source>
</reference>
<keyword evidence="2" id="KW-0812">Transmembrane</keyword>
<dbReference type="CDD" id="cd00063">
    <property type="entry name" value="FN3"/>
    <property type="match status" value="2"/>
</dbReference>
<dbReference type="SMART" id="SM00060">
    <property type="entry name" value="FN3"/>
    <property type="match status" value="2"/>
</dbReference>
<protein>
    <recommendedName>
        <fullName evidence="3">Fibronectin type-III domain-containing protein</fullName>
    </recommendedName>
</protein>
<gene>
    <name evidence="4" type="ORF">HERI1096_LOCUS7335</name>
</gene>
<feature type="transmembrane region" description="Helical" evidence="2">
    <location>
        <begin position="345"/>
        <end position="367"/>
    </location>
</feature>
<feature type="region of interest" description="Disordered" evidence="1">
    <location>
        <begin position="528"/>
        <end position="574"/>
    </location>
</feature>
<proteinExistence type="predicted"/>
<evidence type="ECO:0000256" key="2">
    <source>
        <dbReference type="SAM" id="Phobius"/>
    </source>
</evidence>
<feature type="region of interest" description="Disordered" evidence="1">
    <location>
        <begin position="95"/>
        <end position="114"/>
    </location>
</feature>
<keyword evidence="2" id="KW-1133">Transmembrane helix</keyword>
<dbReference type="PROSITE" id="PS50853">
    <property type="entry name" value="FN3"/>
    <property type="match status" value="1"/>
</dbReference>
<dbReference type="InterPro" id="IPR013783">
    <property type="entry name" value="Ig-like_fold"/>
</dbReference>